<keyword evidence="2" id="KW-1185">Reference proteome</keyword>
<evidence type="ECO:0000313" key="2">
    <source>
        <dbReference type="Proteomes" id="UP000619376"/>
    </source>
</evidence>
<protein>
    <recommendedName>
        <fullName evidence="3">Secreted protein</fullName>
    </recommendedName>
</protein>
<evidence type="ECO:0008006" key="3">
    <source>
        <dbReference type="Google" id="ProtNLM"/>
    </source>
</evidence>
<dbReference type="EMBL" id="BNAJ01000005">
    <property type="protein sequence ID" value="GHF45175.1"/>
    <property type="molecule type" value="Genomic_DNA"/>
</dbReference>
<dbReference type="Proteomes" id="UP000619376">
    <property type="component" value="Unassembled WGS sequence"/>
</dbReference>
<gene>
    <name evidence="1" type="ORF">GCM10017781_21920</name>
</gene>
<accession>A0ABQ3JQP1</accession>
<evidence type="ECO:0000313" key="1">
    <source>
        <dbReference type="EMBL" id="GHF45175.1"/>
    </source>
</evidence>
<name>A0ABQ3JQP1_9DEIO</name>
<organism evidence="1 2">
    <name type="scientific">Deinococcus metalli</name>
    <dbReference type="NCBI Taxonomy" id="1141878"/>
    <lineage>
        <taxon>Bacteria</taxon>
        <taxon>Thermotogati</taxon>
        <taxon>Deinococcota</taxon>
        <taxon>Deinococci</taxon>
        <taxon>Deinococcales</taxon>
        <taxon>Deinococcaceae</taxon>
        <taxon>Deinococcus</taxon>
    </lineage>
</organism>
<comment type="caution">
    <text evidence="1">The sequence shown here is derived from an EMBL/GenBank/DDBJ whole genome shotgun (WGS) entry which is preliminary data.</text>
</comment>
<proteinExistence type="predicted"/>
<sequence>MNPRVFFVLLAVLVMAAYVAAGLGLTRHDPATDADTRPEMPAWTQGLGGRLVRHRPVQDADIQAVLGSCPDPKVLSLGAGQSCSYLLRVLPRTSAVTRDLHLQSPQPFQVQLVYGDLHGKPDAAKVKDGRYDVIVDVSRDGAQVIVTCLQTACSVQQGGP</sequence>
<dbReference type="RefSeq" id="WP_380111698.1">
    <property type="nucleotide sequence ID" value="NZ_JBHRYK010000024.1"/>
</dbReference>
<reference evidence="2" key="1">
    <citation type="journal article" date="2019" name="Int. J. Syst. Evol. Microbiol.">
        <title>The Global Catalogue of Microorganisms (GCM) 10K type strain sequencing project: providing services to taxonomists for standard genome sequencing and annotation.</title>
        <authorList>
            <consortium name="The Broad Institute Genomics Platform"/>
            <consortium name="The Broad Institute Genome Sequencing Center for Infectious Disease"/>
            <person name="Wu L."/>
            <person name="Ma J."/>
        </authorList>
    </citation>
    <scope>NUCLEOTIDE SEQUENCE [LARGE SCALE GENOMIC DNA]</scope>
    <source>
        <strain evidence="2">CGMCC 1.18437</strain>
    </source>
</reference>